<proteinExistence type="predicted"/>
<feature type="domain" description="S-adenosylmethionine-dependent methyltransferase Rv2258c-like winged HTH" evidence="2">
    <location>
        <begin position="17"/>
        <end position="87"/>
    </location>
</feature>
<dbReference type="Gene3D" id="1.10.10.10">
    <property type="entry name" value="Winged helix-like DNA-binding domain superfamily/Winged helix DNA-binding domain"/>
    <property type="match status" value="1"/>
</dbReference>
<evidence type="ECO:0000259" key="1">
    <source>
        <dbReference type="Pfam" id="PF13847"/>
    </source>
</evidence>
<evidence type="ECO:0000259" key="2">
    <source>
        <dbReference type="Pfam" id="PF21320"/>
    </source>
</evidence>
<evidence type="ECO:0000313" key="4">
    <source>
        <dbReference type="Proteomes" id="UP001347796"/>
    </source>
</evidence>
<gene>
    <name evidence="3" type="ORF">SNE40_013619</name>
</gene>
<dbReference type="SUPFAM" id="SSF53335">
    <property type="entry name" value="S-adenosyl-L-methionine-dependent methyltransferases"/>
    <property type="match status" value="1"/>
</dbReference>
<dbReference type="Gene3D" id="3.40.50.150">
    <property type="entry name" value="Vaccinia Virus protein VP39"/>
    <property type="match status" value="1"/>
</dbReference>
<dbReference type="Pfam" id="PF13847">
    <property type="entry name" value="Methyltransf_31"/>
    <property type="match status" value="1"/>
</dbReference>
<name>A0AAN8JGA7_PATCE</name>
<dbReference type="CDD" id="cd02440">
    <property type="entry name" value="AdoMet_MTases"/>
    <property type="match status" value="1"/>
</dbReference>
<dbReference type="Pfam" id="PF21320">
    <property type="entry name" value="WHD_Rv2258c"/>
    <property type="match status" value="1"/>
</dbReference>
<dbReference type="InterPro" id="IPR025714">
    <property type="entry name" value="Methyltranfer_dom"/>
</dbReference>
<dbReference type="AlphaFoldDB" id="A0AAN8JGA7"/>
<evidence type="ECO:0000313" key="3">
    <source>
        <dbReference type="EMBL" id="KAK6175083.1"/>
    </source>
</evidence>
<sequence>MAACEYEVRLSGCLNGAAACLALSIARESGLLRVFMEPHEPMTIPEIASKTNLKERYIQELLGCLVTSNIIEVDKTSVKYFVPDELRSTLCGKLDSLELLDYASARKEDVKACLAIAGPNGFMAQTKPGYADLQKKFRCIDMDIVIQEEFFHHTPDIKRKLERGINVLEIGCGLASVIIELASRYPNSRFIACDYSAKVISNVTKTIKQRGLKNIKAKKVDLHHLPNKWAGRFDVAYIRYALHDLGQPVRTATEMVKELKDGGVMLVVEIFLKGDNHRENKEEPNAPLLFMLSASVCVPESLCQKGGIGLGSTSGMKSLKNIIYQSGIPVYNIRAYELGAIPNSCKFVCRK</sequence>
<dbReference type="InterPro" id="IPR053173">
    <property type="entry name" value="SAM-binding_MTase"/>
</dbReference>
<dbReference type="SUPFAM" id="SSF46785">
    <property type="entry name" value="Winged helix' DNA-binding domain"/>
    <property type="match status" value="1"/>
</dbReference>
<comment type="caution">
    <text evidence="3">The sequence shown here is derived from an EMBL/GenBank/DDBJ whole genome shotgun (WGS) entry which is preliminary data.</text>
</comment>
<organism evidence="3 4">
    <name type="scientific">Patella caerulea</name>
    <name type="common">Rayed Mediterranean limpet</name>
    <dbReference type="NCBI Taxonomy" id="87958"/>
    <lineage>
        <taxon>Eukaryota</taxon>
        <taxon>Metazoa</taxon>
        <taxon>Spiralia</taxon>
        <taxon>Lophotrochozoa</taxon>
        <taxon>Mollusca</taxon>
        <taxon>Gastropoda</taxon>
        <taxon>Patellogastropoda</taxon>
        <taxon>Patelloidea</taxon>
        <taxon>Patellidae</taxon>
        <taxon>Patella</taxon>
    </lineage>
</organism>
<dbReference type="InterPro" id="IPR036388">
    <property type="entry name" value="WH-like_DNA-bd_sf"/>
</dbReference>
<dbReference type="InterPro" id="IPR029063">
    <property type="entry name" value="SAM-dependent_MTases_sf"/>
</dbReference>
<dbReference type="Proteomes" id="UP001347796">
    <property type="component" value="Unassembled WGS sequence"/>
</dbReference>
<dbReference type="InterPro" id="IPR048711">
    <property type="entry name" value="WHD_Rv2258c"/>
</dbReference>
<protein>
    <recommendedName>
        <fullName evidence="5">Methyltransferase domain-containing protein</fullName>
    </recommendedName>
</protein>
<reference evidence="3 4" key="1">
    <citation type="submission" date="2024-01" db="EMBL/GenBank/DDBJ databases">
        <title>The genome of the rayed Mediterranean limpet Patella caerulea (Linnaeus, 1758).</title>
        <authorList>
            <person name="Anh-Thu Weber A."/>
            <person name="Halstead-Nussloch G."/>
        </authorList>
    </citation>
    <scope>NUCLEOTIDE SEQUENCE [LARGE SCALE GENOMIC DNA]</scope>
    <source>
        <strain evidence="3">AATW-2023a</strain>
        <tissue evidence="3">Whole specimen</tissue>
    </source>
</reference>
<evidence type="ECO:0008006" key="5">
    <source>
        <dbReference type="Google" id="ProtNLM"/>
    </source>
</evidence>
<dbReference type="EMBL" id="JAZGQO010000010">
    <property type="protein sequence ID" value="KAK6175083.1"/>
    <property type="molecule type" value="Genomic_DNA"/>
</dbReference>
<dbReference type="InterPro" id="IPR036390">
    <property type="entry name" value="WH_DNA-bd_sf"/>
</dbReference>
<accession>A0AAN8JGA7</accession>
<keyword evidence="4" id="KW-1185">Reference proteome</keyword>
<feature type="domain" description="Methyltransferase" evidence="1">
    <location>
        <begin position="162"/>
        <end position="283"/>
    </location>
</feature>
<dbReference type="PANTHER" id="PTHR45128:SF1">
    <property type="entry name" value="S-ADENOSYLMETHIONINE-DEPENDENT METHYLTRANSFERASE RV2258C"/>
    <property type="match status" value="1"/>
</dbReference>
<dbReference type="PANTHER" id="PTHR45128">
    <property type="entry name" value="METHYLTRANSFERASE TYPE 11"/>
    <property type="match status" value="1"/>
</dbReference>